<evidence type="ECO:0000313" key="16">
    <source>
        <dbReference type="Proteomes" id="UP001228049"/>
    </source>
</evidence>
<evidence type="ECO:0000256" key="4">
    <source>
        <dbReference type="ARBA" id="ARBA00022692"/>
    </source>
</evidence>
<dbReference type="GO" id="GO:0004930">
    <property type="term" value="F:G protein-coupled receptor activity"/>
    <property type="evidence" value="ECO:0007669"/>
    <property type="project" value="UniProtKB-KW"/>
</dbReference>
<dbReference type="PRINTS" id="PR00245">
    <property type="entry name" value="OLFACTORYR"/>
</dbReference>
<evidence type="ECO:0000256" key="5">
    <source>
        <dbReference type="ARBA" id="ARBA00022725"/>
    </source>
</evidence>
<feature type="transmembrane region" description="Helical" evidence="13">
    <location>
        <begin position="90"/>
        <end position="111"/>
    </location>
</feature>
<dbReference type="EMBL" id="JASDAP010000023">
    <property type="protein sequence ID" value="KAK1882907.1"/>
    <property type="molecule type" value="Genomic_DNA"/>
</dbReference>
<evidence type="ECO:0000256" key="3">
    <source>
        <dbReference type="ARBA" id="ARBA00022606"/>
    </source>
</evidence>
<evidence type="ECO:0000256" key="9">
    <source>
        <dbReference type="ARBA" id="ARBA00023157"/>
    </source>
</evidence>
<dbReference type="FunFam" id="1.20.1070.10:FF:000024">
    <property type="entry name" value="Olfactory receptor"/>
    <property type="match status" value="1"/>
</dbReference>
<evidence type="ECO:0000256" key="10">
    <source>
        <dbReference type="ARBA" id="ARBA00023170"/>
    </source>
</evidence>
<keyword evidence="5" id="KW-0552">Olfaction</keyword>
<keyword evidence="12" id="KW-0807">Transducer</keyword>
<keyword evidence="9" id="KW-1015">Disulfide bond</keyword>
<dbReference type="GO" id="GO:0004984">
    <property type="term" value="F:olfactory receptor activity"/>
    <property type="evidence" value="ECO:0007669"/>
    <property type="project" value="InterPro"/>
</dbReference>
<evidence type="ECO:0000256" key="1">
    <source>
        <dbReference type="ARBA" id="ARBA00004651"/>
    </source>
</evidence>
<name>A0AAD9EZA4_DISEL</name>
<feature type="transmembrane region" description="Helical" evidence="13">
    <location>
        <begin position="350"/>
        <end position="377"/>
    </location>
</feature>
<dbReference type="Pfam" id="PF13853">
    <property type="entry name" value="7tm_4"/>
    <property type="match status" value="4"/>
</dbReference>
<feature type="transmembrane region" description="Helical" evidence="13">
    <location>
        <begin position="317"/>
        <end position="338"/>
    </location>
</feature>
<feature type="domain" description="G-protein coupled receptors family 1 profile" evidence="14">
    <location>
        <begin position="215"/>
        <end position="443"/>
    </location>
</feature>
<feature type="transmembrane region" description="Helical" evidence="13">
    <location>
        <begin position="274"/>
        <end position="296"/>
    </location>
</feature>
<organism evidence="15 16">
    <name type="scientific">Dissostichus eleginoides</name>
    <name type="common">Patagonian toothfish</name>
    <name type="synonym">Dissostichus amissus</name>
    <dbReference type="NCBI Taxonomy" id="100907"/>
    <lineage>
        <taxon>Eukaryota</taxon>
        <taxon>Metazoa</taxon>
        <taxon>Chordata</taxon>
        <taxon>Craniata</taxon>
        <taxon>Vertebrata</taxon>
        <taxon>Euteleostomi</taxon>
        <taxon>Actinopterygii</taxon>
        <taxon>Neopterygii</taxon>
        <taxon>Teleostei</taxon>
        <taxon>Neoteleostei</taxon>
        <taxon>Acanthomorphata</taxon>
        <taxon>Eupercaria</taxon>
        <taxon>Perciformes</taxon>
        <taxon>Notothenioidei</taxon>
        <taxon>Nototheniidae</taxon>
        <taxon>Dissostichus</taxon>
    </lineage>
</organism>
<keyword evidence="10 15" id="KW-0675">Receptor</keyword>
<proteinExistence type="predicted"/>
<dbReference type="Proteomes" id="UP001228049">
    <property type="component" value="Unassembled WGS sequence"/>
</dbReference>
<feature type="transmembrane region" description="Helical" evidence="13">
    <location>
        <begin position="141"/>
        <end position="164"/>
    </location>
</feature>
<dbReference type="InterPro" id="IPR052921">
    <property type="entry name" value="GPCR1_Superfamily_Member"/>
</dbReference>
<feature type="transmembrane region" description="Helical" evidence="13">
    <location>
        <begin position="580"/>
        <end position="601"/>
    </location>
</feature>
<evidence type="ECO:0000256" key="7">
    <source>
        <dbReference type="ARBA" id="ARBA00023040"/>
    </source>
</evidence>
<dbReference type="SUPFAM" id="SSF81321">
    <property type="entry name" value="Family A G protein-coupled receptor-like"/>
    <property type="match status" value="3"/>
</dbReference>
<evidence type="ECO:0000256" key="2">
    <source>
        <dbReference type="ARBA" id="ARBA00022475"/>
    </source>
</evidence>
<feature type="transmembrane region" description="Helical" evidence="13">
    <location>
        <begin position="506"/>
        <end position="527"/>
    </location>
</feature>
<feature type="transmembrane region" description="Helical" evidence="13">
    <location>
        <begin position="673"/>
        <end position="695"/>
    </location>
</feature>
<evidence type="ECO:0000256" key="12">
    <source>
        <dbReference type="ARBA" id="ARBA00023224"/>
    </source>
</evidence>
<dbReference type="InterPro" id="IPR017452">
    <property type="entry name" value="GPCR_Rhodpsn_7TM"/>
</dbReference>
<dbReference type="PANTHER" id="PTHR26451:SF109">
    <property type="entry name" value="ODORANT RECEPTOR-RELATED"/>
    <property type="match status" value="1"/>
</dbReference>
<evidence type="ECO:0000256" key="8">
    <source>
        <dbReference type="ARBA" id="ARBA00023136"/>
    </source>
</evidence>
<dbReference type="PROSITE" id="PS50262">
    <property type="entry name" value="G_PROTEIN_RECEP_F1_2"/>
    <property type="match status" value="2"/>
</dbReference>
<sequence>MSCENILINHVYGLGITVVILGSSLCSVMLTYLSIAMVCLRSKNKALNSKALQTCATHLAAYAILLFSSCIIIILHRFPHLSDHGKLASILLHVVPPAMNAIIYGLQIKAVREKIIIIFKRATPGKVKRKKGTERSLHQPMYLLFCNMSINYTFGASTIIYTLMGGHWEASTPSWLESQSPSDYKKYLQFTSVRLEEVPVRGSSPRRMENQTLDLDVLIVEGLKHGVQPAQPMYLLFCNMSINDVFGASTIIPRILSDVFIPMSQRFMSYNECVIQAFCAHFHAGIAHAVLIIMAVDRYMAICKPLHYAAIMTHRMVLGLSVWAWSISFLLVGILIGLSLSCENILINHVYGLGITVVILGSSLCSVMLTYLSIAMVCLRSKNKALNSKALQTCATHLAAYAILLFSGCIIIILHRFPHLSDHGKVASILLHVVPPAMNAIIYGLQIKAVREKIIIIFKRATPGKVKAGGGPVRGSSPRRMENQTLDLDVLIVEGLKVTPQSSVPAFILLLLIYIFIMVSNIGLVVLISMERSLHQPMYLLFCNMSINDVFGASAIIPRILSDVFIPMSQRFMSYEECVLQAFCAHFHACIAHTVLIIMAFDRYMAICKPLRYAAIMTHRMVLGLSVWAWSISFLLVGILIGLSVRLRVILNPFCDNASLFKLSCENVLINHVYGLGTAMLIMASSLCSVMLTYLRIAMVCLRSKNKALNSKALQTCATHLAAYAILLFSGCIIIILHRFPHLSDHRKLASILLHMVSPAMNAIIYGLQIKAVREKIIIIFKRATPGKVKVTNCDSQK</sequence>
<gene>
    <name evidence="15" type="ORF">KUDE01_023687</name>
</gene>
<dbReference type="PANTHER" id="PTHR26451">
    <property type="entry name" value="G_PROTEIN_RECEP_F1_2 DOMAIN-CONTAINING PROTEIN"/>
    <property type="match status" value="1"/>
</dbReference>
<protein>
    <submittedName>
        <fullName evidence="15">Olfactory receptor 5B17</fullName>
    </submittedName>
</protein>
<keyword evidence="7" id="KW-0297">G-protein coupled receptor</keyword>
<comment type="subcellular location">
    <subcellularLocation>
        <location evidence="1">Cell membrane</location>
        <topology evidence="1">Multi-pass membrane protein</topology>
    </subcellularLocation>
</comment>
<feature type="transmembrane region" description="Helical" evidence="13">
    <location>
        <begin position="622"/>
        <end position="643"/>
    </location>
</feature>
<keyword evidence="8 13" id="KW-0472">Membrane</keyword>
<feature type="transmembrane region" description="Helical" evidence="13">
    <location>
        <begin position="398"/>
        <end position="417"/>
    </location>
</feature>
<keyword evidence="16" id="KW-1185">Reference proteome</keyword>
<feature type="transmembrane region" description="Helical" evidence="13">
    <location>
        <begin position="749"/>
        <end position="768"/>
    </location>
</feature>
<feature type="transmembrane region" description="Helical" evidence="13">
    <location>
        <begin position="716"/>
        <end position="737"/>
    </location>
</feature>
<evidence type="ECO:0000259" key="14">
    <source>
        <dbReference type="PROSITE" id="PS50262"/>
    </source>
</evidence>
<dbReference type="GO" id="GO:0005549">
    <property type="term" value="F:odorant binding"/>
    <property type="evidence" value="ECO:0007669"/>
    <property type="project" value="TreeGrafter"/>
</dbReference>
<evidence type="ECO:0000256" key="11">
    <source>
        <dbReference type="ARBA" id="ARBA00023180"/>
    </source>
</evidence>
<comment type="caution">
    <text evidence="15">The sequence shown here is derived from an EMBL/GenBank/DDBJ whole genome shotgun (WGS) entry which is preliminary data.</text>
</comment>
<dbReference type="InterPro" id="IPR000725">
    <property type="entry name" value="Olfact_rcpt"/>
</dbReference>
<feature type="domain" description="G-protein coupled receptors family 1 profile" evidence="14">
    <location>
        <begin position="520"/>
        <end position="766"/>
    </location>
</feature>
<accession>A0AAD9EZA4</accession>
<evidence type="ECO:0000313" key="15">
    <source>
        <dbReference type="EMBL" id="KAK1882907.1"/>
    </source>
</evidence>
<keyword evidence="11" id="KW-0325">Glycoprotein</keyword>
<dbReference type="GO" id="GO:0005886">
    <property type="term" value="C:plasma membrane"/>
    <property type="evidence" value="ECO:0007669"/>
    <property type="project" value="UniProtKB-SubCell"/>
</dbReference>
<dbReference type="Gene3D" id="1.20.1070.10">
    <property type="entry name" value="Rhodopsin 7-helix transmembrane proteins"/>
    <property type="match status" value="3"/>
</dbReference>
<reference evidence="15" key="1">
    <citation type="submission" date="2023-04" db="EMBL/GenBank/DDBJ databases">
        <title>Chromosome-level genome of Chaenocephalus aceratus.</title>
        <authorList>
            <person name="Park H."/>
        </authorList>
    </citation>
    <scope>NUCLEOTIDE SEQUENCE</scope>
    <source>
        <strain evidence="15">DE</strain>
        <tissue evidence="15">Muscle</tissue>
    </source>
</reference>
<keyword evidence="6 13" id="KW-1133">Transmembrane helix</keyword>
<feature type="transmembrane region" description="Helical" evidence="13">
    <location>
        <begin position="59"/>
        <end position="78"/>
    </location>
</feature>
<evidence type="ECO:0000256" key="6">
    <source>
        <dbReference type="ARBA" id="ARBA00022989"/>
    </source>
</evidence>
<keyword evidence="4 13" id="KW-0812">Transmembrane</keyword>
<feature type="transmembrane region" description="Helical" evidence="13">
    <location>
        <begin position="12"/>
        <end position="38"/>
    </location>
</feature>
<keyword evidence="2" id="KW-1003">Cell membrane</keyword>
<evidence type="ECO:0000256" key="13">
    <source>
        <dbReference type="SAM" id="Phobius"/>
    </source>
</evidence>
<keyword evidence="3" id="KW-0716">Sensory transduction</keyword>
<dbReference type="AlphaFoldDB" id="A0AAD9EZA4"/>